<comment type="subunit">
    <text evidence="2 4">Homodimer.</text>
</comment>
<dbReference type="Proteomes" id="UP001386955">
    <property type="component" value="Unassembled WGS sequence"/>
</dbReference>
<name>A0AAN9SNP1_PSOTE</name>
<organism evidence="5 6">
    <name type="scientific">Psophocarpus tetragonolobus</name>
    <name type="common">Winged bean</name>
    <name type="synonym">Dolichos tetragonolobus</name>
    <dbReference type="NCBI Taxonomy" id="3891"/>
    <lineage>
        <taxon>Eukaryota</taxon>
        <taxon>Viridiplantae</taxon>
        <taxon>Streptophyta</taxon>
        <taxon>Embryophyta</taxon>
        <taxon>Tracheophyta</taxon>
        <taxon>Spermatophyta</taxon>
        <taxon>Magnoliopsida</taxon>
        <taxon>eudicotyledons</taxon>
        <taxon>Gunneridae</taxon>
        <taxon>Pentapetalae</taxon>
        <taxon>rosids</taxon>
        <taxon>fabids</taxon>
        <taxon>Fabales</taxon>
        <taxon>Fabaceae</taxon>
        <taxon>Papilionoideae</taxon>
        <taxon>50 kb inversion clade</taxon>
        <taxon>NPAAA clade</taxon>
        <taxon>indigoferoid/millettioid clade</taxon>
        <taxon>Phaseoleae</taxon>
        <taxon>Psophocarpus</taxon>
    </lineage>
</organism>
<feature type="signal peptide" evidence="4">
    <location>
        <begin position="1"/>
        <end position="20"/>
    </location>
</feature>
<comment type="function">
    <text evidence="4">Dirigent proteins impart stereoselectivity on the phenoxy radical-coupling reaction, yielding optically active lignans from two molecules of coniferyl alcohol in the biosynthesis of lignans, flavonolignans, and alkaloids and thus plays a central role in plant secondary metabolism.</text>
</comment>
<accession>A0AAN9SNP1</accession>
<feature type="chain" id="PRO_5042667125" description="Dirigent protein" evidence="4">
    <location>
        <begin position="21"/>
        <end position="217"/>
    </location>
</feature>
<dbReference type="Pfam" id="PF03018">
    <property type="entry name" value="Dirigent"/>
    <property type="match status" value="1"/>
</dbReference>
<comment type="subcellular location">
    <subcellularLocation>
        <location evidence="4">Secreted</location>
        <location evidence="4">Extracellular space</location>
        <location evidence="4">Apoplast</location>
    </subcellularLocation>
</comment>
<evidence type="ECO:0000313" key="6">
    <source>
        <dbReference type="Proteomes" id="UP001386955"/>
    </source>
</evidence>
<evidence type="ECO:0000256" key="1">
    <source>
        <dbReference type="ARBA" id="ARBA00010746"/>
    </source>
</evidence>
<sequence>MASPLPSLALLFLLFSLSHQYPHIKLPSQTNNNNNPCSQQKLTNLHFFYHDIRNKDHPTIVQIVSPPNNVPNGFGSTFVMDDVMTVDPELESKQIGRAQGLFGLTSLHGLDMFMLTNFAFTNGDYAGSTLSMVGRNPIAEQNREMSIVGGTGVFRFATGYAIANSVNSISTPEHFVVEYNITTQERLGLQSMMTDGLELGSKWIGRAQVLLGLNTLF</sequence>
<evidence type="ECO:0000313" key="5">
    <source>
        <dbReference type="EMBL" id="KAK7401307.1"/>
    </source>
</evidence>
<gene>
    <name evidence="5" type="ORF">VNO78_12681</name>
</gene>
<evidence type="ECO:0000256" key="3">
    <source>
        <dbReference type="ARBA" id="ARBA00022525"/>
    </source>
</evidence>
<proteinExistence type="inferred from homology"/>
<keyword evidence="4" id="KW-0732">Signal</keyword>
<dbReference type="Gene3D" id="2.40.480.10">
    <property type="entry name" value="Allene oxide cyclase-like"/>
    <property type="match status" value="1"/>
</dbReference>
<evidence type="ECO:0000256" key="4">
    <source>
        <dbReference type="RuleBase" id="RU363099"/>
    </source>
</evidence>
<dbReference type="AlphaFoldDB" id="A0AAN9SNP1"/>
<dbReference type="GO" id="GO:0009699">
    <property type="term" value="P:phenylpropanoid biosynthetic process"/>
    <property type="evidence" value="ECO:0007669"/>
    <property type="project" value="UniProtKB-ARBA"/>
</dbReference>
<dbReference type="EMBL" id="JAYMYS010000003">
    <property type="protein sequence ID" value="KAK7401307.1"/>
    <property type="molecule type" value="Genomic_DNA"/>
</dbReference>
<dbReference type="GO" id="GO:0048046">
    <property type="term" value="C:apoplast"/>
    <property type="evidence" value="ECO:0007669"/>
    <property type="project" value="UniProtKB-SubCell"/>
</dbReference>
<dbReference type="PANTHER" id="PTHR21495">
    <property type="entry name" value="NUCLEOPORIN-RELATED"/>
    <property type="match status" value="1"/>
</dbReference>
<reference evidence="5 6" key="1">
    <citation type="submission" date="2024-01" db="EMBL/GenBank/DDBJ databases">
        <title>The genomes of 5 underutilized Papilionoideae crops provide insights into root nodulation and disease resistanc.</title>
        <authorList>
            <person name="Jiang F."/>
        </authorList>
    </citation>
    <scope>NUCLEOTIDE SEQUENCE [LARGE SCALE GENOMIC DNA]</scope>
    <source>
        <strain evidence="5">DUOXIRENSHENG_FW03</strain>
        <tissue evidence="5">Leaves</tissue>
    </source>
</reference>
<keyword evidence="6" id="KW-1185">Reference proteome</keyword>
<evidence type="ECO:0000256" key="2">
    <source>
        <dbReference type="ARBA" id="ARBA00011738"/>
    </source>
</evidence>
<dbReference type="InterPro" id="IPR004265">
    <property type="entry name" value="Dirigent"/>
</dbReference>
<protein>
    <recommendedName>
        <fullName evidence="4">Dirigent protein</fullName>
    </recommendedName>
</protein>
<keyword evidence="3 4" id="KW-0964">Secreted</keyword>
<comment type="caution">
    <text evidence="5">The sequence shown here is derived from an EMBL/GenBank/DDBJ whole genome shotgun (WGS) entry which is preliminary data.</text>
</comment>
<dbReference type="InterPro" id="IPR044859">
    <property type="entry name" value="Allene_oxi_cyc_Dirigent"/>
</dbReference>
<keyword evidence="4" id="KW-0052">Apoplast</keyword>
<comment type="similarity">
    <text evidence="1 4">Belongs to the plant dirigent protein family.</text>
</comment>